<reference evidence="2 3" key="1">
    <citation type="journal article" date="2015" name="Sci. Rep.">
        <title>Chromosome-level genome map provides insights into diverse defense mechanisms in the medicinal fungus Ganoderma sinense.</title>
        <authorList>
            <person name="Zhu Y."/>
            <person name="Xu J."/>
            <person name="Sun C."/>
            <person name="Zhou S."/>
            <person name="Xu H."/>
            <person name="Nelson D.R."/>
            <person name="Qian J."/>
            <person name="Song J."/>
            <person name="Luo H."/>
            <person name="Xiang L."/>
            <person name="Li Y."/>
            <person name="Xu Z."/>
            <person name="Ji A."/>
            <person name="Wang L."/>
            <person name="Lu S."/>
            <person name="Hayward A."/>
            <person name="Sun W."/>
            <person name="Li X."/>
            <person name="Schwartz D.C."/>
            <person name="Wang Y."/>
            <person name="Chen S."/>
        </authorList>
    </citation>
    <scope>NUCLEOTIDE SEQUENCE [LARGE SCALE GENOMIC DNA]</scope>
    <source>
        <strain evidence="2 3">ZZ0214-1</strain>
    </source>
</reference>
<dbReference type="EMBL" id="AYKW01000045">
    <property type="protein sequence ID" value="PIL26266.1"/>
    <property type="molecule type" value="Genomic_DNA"/>
</dbReference>
<dbReference type="OrthoDB" id="3036049at2759"/>
<gene>
    <name evidence="2" type="ORF">GSI_12022</name>
</gene>
<protein>
    <recommendedName>
        <fullName evidence="4">BTB domain-containing protein</fullName>
    </recommendedName>
</protein>
<dbReference type="Gene3D" id="3.30.710.10">
    <property type="entry name" value="Potassium Channel Kv1.1, Chain A"/>
    <property type="match status" value="1"/>
</dbReference>
<evidence type="ECO:0000313" key="2">
    <source>
        <dbReference type="EMBL" id="PIL26266.1"/>
    </source>
</evidence>
<evidence type="ECO:0008006" key="4">
    <source>
        <dbReference type="Google" id="ProtNLM"/>
    </source>
</evidence>
<dbReference type="STRING" id="1077348.A0A2G8RXM2"/>
<name>A0A2G8RXM2_9APHY</name>
<dbReference type="InterPro" id="IPR011333">
    <property type="entry name" value="SKP1/BTB/POZ_sf"/>
</dbReference>
<organism evidence="2 3">
    <name type="scientific">Ganoderma sinense ZZ0214-1</name>
    <dbReference type="NCBI Taxonomy" id="1077348"/>
    <lineage>
        <taxon>Eukaryota</taxon>
        <taxon>Fungi</taxon>
        <taxon>Dikarya</taxon>
        <taxon>Basidiomycota</taxon>
        <taxon>Agaricomycotina</taxon>
        <taxon>Agaricomycetes</taxon>
        <taxon>Polyporales</taxon>
        <taxon>Polyporaceae</taxon>
        <taxon>Ganoderma</taxon>
    </lineage>
</organism>
<sequence length="386" mass="42333">MATQVTRKRPRTQADEHDKPPAKREPDLDNGDLGGAEASASRRRAEQQTGEAQVFKKDEEFWFDDGTVILVACDIEFRFYKGLLASVSPVFKQLFADCRAVRTVRMDQEQTFSCPVVRVSDSPEDLRYVLRTCASKRPGRLYDSEEREPSYQEISAAIRLGRKYKIAELYSKSMEFLQSHFPTTLPQHWTTAADIPPGWSTLDAIGIINLARLTGKLSLLPSAFVTCICDTSPNPNSIFRGNAGEGESSKEHKLSPNDLATCFRGKTALRSATIGAVFRTFSPAGVSPGCKKDAPACKTALSEVLLGLGDKLDLLLDGDPFLSFGKFIGTGPRGALGVCQPCMDMVRERGRRERQSVWARLPEILGIGVPGWSAPPSLTQAEGNAT</sequence>
<proteinExistence type="predicted"/>
<feature type="compositionally biased region" description="Basic and acidic residues" evidence="1">
    <location>
        <begin position="12"/>
        <end position="27"/>
    </location>
</feature>
<dbReference type="AlphaFoldDB" id="A0A2G8RXM2"/>
<feature type="compositionally biased region" description="Basic residues" evidence="1">
    <location>
        <begin position="1"/>
        <end position="11"/>
    </location>
</feature>
<dbReference type="Proteomes" id="UP000230002">
    <property type="component" value="Unassembled WGS sequence"/>
</dbReference>
<evidence type="ECO:0000256" key="1">
    <source>
        <dbReference type="SAM" id="MobiDB-lite"/>
    </source>
</evidence>
<accession>A0A2G8RXM2</accession>
<evidence type="ECO:0000313" key="3">
    <source>
        <dbReference type="Proteomes" id="UP000230002"/>
    </source>
</evidence>
<keyword evidence="3" id="KW-1185">Reference proteome</keyword>
<feature type="region of interest" description="Disordered" evidence="1">
    <location>
        <begin position="1"/>
        <end position="51"/>
    </location>
</feature>
<comment type="caution">
    <text evidence="2">The sequence shown here is derived from an EMBL/GenBank/DDBJ whole genome shotgun (WGS) entry which is preliminary data.</text>
</comment>